<name>A0A4R3R2K7_9HYPH</name>
<dbReference type="Proteomes" id="UP000295507">
    <property type="component" value="Unassembled WGS sequence"/>
</dbReference>
<feature type="transmembrane region" description="Helical" evidence="5">
    <location>
        <begin position="68"/>
        <end position="84"/>
    </location>
</feature>
<dbReference type="GO" id="GO:0004671">
    <property type="term" value="F:protein C-terminal S-isoprenylcysteine carboxyl O-methyltransferase activity"/>
    <property type="evidence" value="ECO:0007669"/>
    <property type="project" value="InterPro"/>
</dbReference>
<sequence length="167" mass="18524">MMLAATALLTFITFQRLGELVVAKRNTAMLLAKGGREIGAEHYPCMVALHSAWIGGLWLLAPDRPVKLVWLAIFLLLQIFRLWVLVTLKERWTTRIIVLPGAPLVCSGPYRFMRHPNYAVVAGEIAVLPLAFGMPLYAAAFTILNALMLAIRIRAENAALKTAMILK</sequence>
<reference evidence="8 9" key="1">
    <citation type="submission" date="2019-03" db="EMBL/GenBank/DDBJ databases">
        <title>Genomic Encyclopedia of Type Strains, Phase IV (KMG-V): Genome sequencing to study the core and pangenomes of soil and plant-associated prokaryotes.</title>
        <authorList>
            <person name="Whitman W."/>
        </authorList>
    </citation>
    <scope>NUCLEOTIDE SEQUENCE [LARGE SCALE GENOMIC DNA]</scope>
    <source>
        <strain evidence="6 9">Gr42</strain>
        <strain evidence="7 8">IE4868</strain>
    </source>
</reference>
<evidence type="ECO:0000256" key="3">
    <source>
        <dbReference type="ARBA" id="ARBA00022989"/>
    </source>
</evidence>
<keyword evidence="6" id="KW-0489">Methyltransferase</keyword>
<dbReference type="GO" id="GO:0032259">
    <property type="term" value="P:methylation"/>
    <property type="evidence" value="ECO:0007669"/>
    <property type="project" value="UniProtKB-KW"/>
</dbReference>
<evidence type="ECO:0000256" key="4">
    <source>
        <dbReference type="ARBA" id="ARBA00023136"/>
    </source>
</evidence>
<keyword evidence="3 5" id="KW-1133">Transmembrane helix</keyword>
<keyword evidence="4 5" id="KW-0472">Membrane</keyword>
<dbReference type="AlphaFoldDB" id="A0A4R3R2K7"/>
<proteinExistence type="predicted"/>
<protein>
    <submittedName>
        <fullName evidence="6">Methyltransferase</fullName>
    </submittedName>
</protein>
<evidence type="ECO:0000313" key="8">
    <source>
        <dbReference type="Proteomes" id="UP000295507"/>
    </source>
</evidence>
<evidence type="ECO:0000256" key="5">
    <source>
        <dbReference type="SAM" id="Phobius"/>
    </source>
</evidence>
<dbReference type="EMBL" id="SMBK01000006">
    <property type="protein sequence ID" value="TCU37175.1"/>
    <property type="molecule type" value="Genomic_DNA"/>
</dbReference>
<evidence type="ECO:0000313" key="7">
    <source>
        <dbReference type="EMBL" id="TCU37175.1"/>
    </source>
</evidence>
<keyword evidence="2 5" id="KW-0812">Transmembrane</keyword>
<keyword evidence="6" id="KW-0808">Transferase</keyword>
<keyword evidence="9" id="KW-1185">Reference proteome</keyword>
<evidence type="ECO:0000313" key="6">
    <source>
        <dbReference type="EMBL" id="TCU28027.1"/>
    </source>
</evidence>
<feature type="transmembrane region" description="Helical" evidence="5">
    <location>
        <begin position="125"/>
        <end position="151"/>
    </location>
</feature>
<gene>
    <name evidence="7" type="ORF">EV129_106137</name>
    <name evidence="6" type="ORF">EV130_103433</name>
</gene>
<accession>A0A4R3R2K7</accession>
<dbReference type="GO" id="GO:0016020">
    <property type="term" value="C:membrane"/>
    <property type="evidence" value="ECO:0007669"/>
    <property type="project" value="UniProtKB-SubCell"/>
</dbReference>
<dbReference type="RefSeq" id="WP_074060279.1">
    <property type="nucleotide sequence ID" value="NZ_SMBJ01000003.1"/>
</dbReference>
<evidence type="ECO:0000256" key="2">
    <source>
        <dbReference type="ARBA" id="ARBA00022692"/>
    </source>
</evidence>
<evidence type="ECO:0000313" key="9">
    <source>
        <dbReference type="Proteomes" id="UP000295547"/>
    </source>
</evidence>
<dbReference type="EMBL" id="SMBJ01000003">
    <property type="protein sequence ID" value="TCU28027.1"/>
    <property type="molecule type" value="Genomic_DNA"/>
</dbReference>
<comment type="subcellular location">
    <subcellularLocation>
        <location evidence="1">Membrane</location>
        <topology evidence="1">Multi-pass membrane protein</topology>
    </subcellularLocation>
</comment>
<dbReference type="Pfam" id="PF04140">
    <property type="entry name" value="ICMT"/>
    <property type="match status" value="1"/>
</dbReference>
<dbReference type="Proteomes" id="UP000295547">
    <property type="component" value="Unassembled WGS sequence"/>
</dbReference>
<evidence type="ECO:0000256" key="1">
    <source>
        <dbReference type="ARBA" id="ARBA00004141"/>
    </source>
</evidence>
<dbReference type="InterPro" id="IPR007269">
    <property type="entry name" value="ICMT_MeTrfase"/>
</dbReference>
<comment type="caution">
    <text evidence="6">The sequence shown here is derived from an EMBL/GenBank/DDBJ whole genome shotgun (WGS) entry which is preliminary data.</text>
</comment>
<organism evidence="6 9">
    <name type="scientific">Rhizobium azibense</name>
    <dbReference type="NCBI Taxonomy" id="1136135"/>
    <lineage>
        <taxon>Bacteria</taxon>
        <taxon>Pseudomonadati</taxon>
        <taxon>Pseudomonadota</taxon>
        <taxon>Alphaproteobacteria</taxon>
        <taxon>Hyphomicrobiales</taxon>
        <taxon>Rhizobiaceae</taxon>
        <taxon>Rhizobium/Agrobacterium group</taxon>
        <taxon>Rhizobium</taxon>
    </lineage>
</organism>
<dbReference type="OrthoDB" id="7203053at2"/>
<dbReference type="Gene3D" id="1.20.120.1630">
    <property type="match status" value="1"/>
</dbReference>